<sequence length="261" mass="28750">MSSSTDDDGAADRTGADRTDEKQCRICLDGEDPSLGRLIRPCLCKGSISFVHVKCLQQWRNVSSNSSAFFSCPQCHYRYHFARTKVVGIATNPIAIAAISSTLFTLIVLASSFLTTSFLSTFEEPTYYTSDYYVFTPFWTNPFDVARELVRAALRIIQEESGGIVDPDFFMSKVSSATEGTVPDFSPPATPGLLRRFIRRFVLGLPIVGAGSLVQMLLSLPLLGPVHWIARFRGGRNRRDSRSRDAAAIVIVVLLVVGAVR</sequence>
<reference evidence="1" key="2">
    <citation type="journal article" date="2022" name="New Phytol.">
        <title>Evolutionary transition to the ectomycorrhizal habit in the genomes of a hyperdiverse lineage of mushroom-forming fungi.</title>
        <authorList>
            <person name="Looney B."/>
            <person name="Miyauchi S."/>
            <person name="Morin E."/>
            <person name="Drula E."/>
            <person name="Courty P.E."/>
            <person name="Kohler A."/>
            <person name="Kuo A."/>
            <person name="LaButti K."/>
            <person name="Pangilinan J."/>
            <person name="Lipzen A."/>
            <person name="Riley R."/>
            <person name="Andreopoulos W."/>
            <person name="He G."/>
            <person name="Johnson J."/>
            <person name="Nolan M."/>
            <person name="Tritt A."/>
            <person name="Barry K.W."/>
            <person name="Grigoriev I.V."/>
            <person name="Nagy L.G."/>
            <person name="Hibbett D."/>
            <person name="Henrissat B."/>
            <person name="Matheny P.B."/>
            <person name="Labbe J."/>
            <person name="Martin F.M."/>
        </authorList>
    </citation>
    <scope>NUCLEOTIDE SEQUENCE</scope>
    <source>
        <strain evidence="1">HHB10654</strain>
    </source>
</reference>
<evidence type="ECO:0000313" key="2">
    <source>
        <dbReference type="Proteomes" id="UP000814140"/>
    </source>
</evidence>
<accession>A0ACB8TJ47</accession>
<protein>
    <submittedName>
        <fullName evidence="1">Uncharacterized protein</fullName>
    </submittedName>
</protein>
<organism evidence="1 2">
    <name type="scientific">Artomyces pyxidatus</name>
    <dbReference type="NCBI Taxonomy" id="48021"/>
    <lineage>
        <taxon>Eukaryota</taxon>
        <taxon>Fungi</taxon>
        <taxon>Dikarya</taxon>
        <taxon>Basidiomycota</taxon>
        <taxon>Agaricomycotina</taxon>
        <taxon>Agaricomycetes</taxon>
        <taxon>Russulales</taxon>
        <taxon>Auriscalpiaceae</taxon>
        <taxon>Artomyces</taxon>
    </lineage>
</organism>
<reference evidence="1" key="1">
    <citation type="submission" date="2021-03" db="EMBL/GenBank/DDBJ databases">
        <authorList>
            <consortium name="DOE Joint Genome Institute"/>
            <person name="Ahrendt S."/>
            <person name="Looney B.P."/>
            <person name="Miyauchi S."/>
            <person name="Morin E."/>
            <person name="Drula E."/>
            <person name="Courty P.E."/>
            <person name="Chicoki N."/>
            <person name="Fauchery L."/>
            <person name="Kohler A."/>
            <person name="Kuo A."/>
            <person name="Labutti K."/>
            <person name="Pangilinan J."/>
            <person name="Lipzen A."/>
            <person name="Riley R."/>
            <person name="Andreopoulos W."/>
            <person name="He G."/>
            <person name="Johnson J."/>
            <person name="Barry K.W."/>
            <person name="Grigoriev I.V."/>
            <person name="Nagy L."/>
            <person name="Hibbett D."/>
            <person name="Henrissat B."/>
            <person name="Matheny P.B."/>
            <person name="Labbe J."/>
            <person name="Martin F."/>
        </authorList>
    </citation>
    <scope>NUCLEOTIDE SEQUENCE</scope>
    <source>
        <strain evidence="1">HHB10654</strain>
    </source>
</reference>
<dbReference type="Proteomes" id="UP000814140">
    <property type="component" value="Unassembled WGS sequence"/>
</dbReference>
<dbReference type="EMBL" id="MU277188">
    <property type="protein sequence ID" value="KAI0068444.1"/>
    <property type="molecule type" value="Genomic_DNA"/>
</dbReference>
<comment type="caution">
    <text evidence="1">The sequence shown here is derived from an EMBL/GenBank/DDBJ whole genome shotgun (WGS) entry which is preliminary data.</text>
</comment>
<evidence type="ECO:0000313" key="1">
    <source>
        <dbReference type="EMBL" id="KAI0068444.1"/>
    </source>
</evidence>
<keyword evidence="2" id="KW-1185">Reference proteome</keyword>
<name>A0ACB8TJ47_9AGAM</name>
<proteinExistence type="predicted"/>
<gene>
    <name evidence="1" type="ORF">BV25DRAFT_1911415</name>
</gene>